<evidence type="ECO:0000256" key="1">
    <source>
        <dbReference type="SAM" id="MobiDB-lite"/>
    </source>
</evidence>
<feature type="transmembrane region" description="Helical" evidence="2">
    <location>
        <begin position="302"/>
        <end position="321"/>
    </location>
</feature>
<sequence length="455" mass="48189">MTTGGRRAALRRGWRRGRRTLIPFGVVLVLFVATLVTHAVDTPDSGDADFLSPVSDAAIGSARLADVLRGQGVTVVRHTDPRTALTDSGGATLFVPAAEYLDPQSVGALRSLPASTRIVLVDPPARALRGAGVPLLRGDRRWATAPVSSGGCGIPGITEAGASAARRQSYVVEETFTGGYDACYDRSVLRFGYPQEVVVVGAADPFLNGRLDEHANRAFAAGLLATRPKLVWLDLHERFQPPEQPLPTYTPEESEPETYERPTTNPQEQYTQPPGGRDGPPGEARGGDDGDSASITDAFPPWVWAMLATLGAALLLLLLWAGRRLGPAVTEPLPVEVRSGETVLGRGRLYQRARARGPAAEVLRQAALRRIEPALGLDDEHGPADVVAAVAQRTGRDPAQVDGLLYGPAPEHDHELLDLARGLHTVADEVGGVVPAGPSRDTPPGSAGPDQGEPR</sequence>
<dbReference type="Proteomes" id="UP000198362">
    <property type="component" value="Unassembled WGS sequence"/>
</dbReference>
<keyword evidence="2" id="KW-0812">Transmembrane</keyword>
<feature type="transmembrane region" description="Helical" evidence="2">
    <location>
        <begin position="21"/>
        <end position="40"/>
    </location>
</feature>
<dbReference type="RefSeq" id="WP_089245382.1">
    <property type="nucleotide sequence ID" value="NZ_FZPH01000002.1"/>
</dbReference>
<feature type="domain" description="DUF4350" evidence="3">
    <location>
        <begin position="56"/>
        <end position="224"/>
    </location>
</feature>
<keyword evidence="2" id="KW-0472">Membrane</keyword>
<evidence type="ECO:0000313" key="5">
    <source>
        <dbReference type="Proteomes" id="UP000198362"/>
    </source>
</evidence>
<reference evidence="4 5" key="1">
    <citation type="submission" date="2017-06" db="EMBL/GenBank/DDBJ databases">
        <authorList>
            <person name="Kim H.J."/>
            <person name="Triplett B.A."/>
        </authorList>
    </citation>
    <scope>NUCLEOTIDE SEQUENCE [LARGE SCALE GENOMIC DNA]</scope>
    <source>
        <strain evidence="4 5">CGMCC 4.5593</strain>
    </source>
</reference>
<evidence type="ECO:0000256" key="2">
    <source>
        <dbReference type="SAM" id="Phobius"/>
    </source>
</evidence>
<name>A0A239IIW2_9ACTN</name>
<feature type="region of interest" description="Disordered" evidence="1">
    <location>
        <begin position="430"/>
        <end position="455"/>
    </location>
</feature>
<dbReference type="OrthoDB" id="5241668at2"/>
<dbReference type="Pfam" id="PF14258">
    <property type="entry name" value="DUF4350"/>
    <property type="match status" value="1"/>
</dbReference>
<gene>
    <name evidence="4" type="ORF">SAMN05421812_102375</name>
</gene>
<protein>
    <recommendedName>
        <fullName evidence="3">DUF4350 domain-containing protein</fullName>
    </recommendedName>
</protein>
<organism evidence="4 5">
    <name type="scientific">Asanoa hainanensis</name>
    <dbReference type="NCBI Taxonomy" id="560556"/>
    <lineage>
        <taxon>Bacteria</taxon>
        <taxon>Bacillati</taxon>
        <taxon>Actinomycetota</taxon>
        <taxon>Actinomycetes</taxon>
        <taxon>Micromonosporales</taxon>
        <taxon>Micromonosporaceae</taxon>
        <taxon>Asanoa</taxon>
    </lineage>
</organism>
<dbReference type="InterPro" id="IPR025646">
    <property type="entry name" value="DUF4350"/>
</dbReference>
<dbReference type="AlphaFoldDB" id="A0A239IIW2"/>
<evidence type="ECO:0000259" key="3">
    <source>
        <dbReference type="Pfam" id="PF14258"/>
    </source>
</evidence>
<keyword evidence="5" id="KW-1185">Reference proteome</keyword>
<accession>A0A239IIW2</accession>
<evidence type="ECO:0000313" key="4">
    <source>
        <dbReference type="EMBL" id="SNS92354.1"/>
    </source>
</evidence>
<proteinExistence type="predicted"/>
<dbReference type="EMBL" id="FZPH01000002">
    <property type="protein sequence ID" value="SNS92354.1"/>
    <property type="molecule type" value="Genomic_DNA"/>
</dbReference>
<keyword evidence="2" id="KW-1133">Transmembrane helix</keyword>
<feature type="region of interest" description="Disordered" evidence="1">
    <location>
        <begin position="241"/>
        <end position="293"/>
    </location>
</feature>